<dbReference type="EMBL" id="QJKJ01006278">
    <property type="protein sequence ID" value="RDX87257.1"/>
    <property type="molecule type" value="Genomic_DNA"/>
</dbReference>
<keyword evidence="3" id="KW-1185">Reference proteome</keyword>
<dbReference type="Proteomes" id="UP000257109">
    <property type="component" value="Unassembled WGS sequence"/>
</dbReference>
<evidence type="ECO:0000259" key="1">
    <source>
        <dbReference type="Pfam" id="PF25597"/>
    </source>
</evidence>
<feature type="non-terminal residue" evidence="2">
    <location>
        <position position="1"/>
    </location>
</feature>
<dbReference type="Pfam" id="PF25597">
    <property type="entry name" value="SH3_retrovirus"/>
    <property type="match status" value="1"/>
</dbReference>
<dbReference type="InterPro" id="IPR057670">
    <property type="entry name" value="SH3_retrovirus"/>
</dbReference>
<dbReference type="OrthoDB" id="6776856at2759"/>
<name>A0A371G9M2_MUCPR</name>
<protein>
    <recommendedName>
        <fullName evidence="1">Retroviral polymerase SH3-like domain-containing protein</fullName>
    </recommendedName>
</protein>
<gene>
    <name evidence="2" type="ORF">CR513_31318</name>
</gene>
<comment type="caution">
    <text evidence="2">The sequence shown here is derived from an EMBL/GenBank/DDBJ whole genome shotgun (WGS) entry which is preliminary data.</text>
</comment>
<evidence type="ECO:0000313" key="2">
    <source>
        <dbReference type="EMBL" id="RDX87257.1"/>
    </source>
</evidence>
<evidence type="ECO:0000313" key="3">
    <source>
        <dbReference type="Proteomes" id="UP000257109"/>
    </source>
</evidence>
<proteinExistence type="predicted"/>
<dbReference type="AlphaFoldDB" id="A0A371G9M2"/>
<sequence length="81" mass="9443">FLLVNLYYIKLREKGSQLNNLGFLVAWHMYMCQMHEGPSLITKAYLSVLGVSKESKGYKLYDPISKRVVVSRNVIFEEEKQ</sequence>
<feature type="domain" description="Retroviral polymerase SH3-like" evidence="1">
    <location>
        <begin position="49"/>
        <end position="80"/>
    </location>
</feature>
<organism evidence="2 3">
    <name type="scientific">Mucuna pruriens</name>
    <name type="common">Velvet bean</name>
    <name type="synonym">Dolichos pruriens</name>
    <dbReference type="NCBI Taxonomy" id="157652"/>
    <lineage>
        <taxon>Eukaryota</taxon>
        <taxon>Viridiplantae</taxon>
        <taxon>Streptophyta</taxon>
        <taxon>Embryophyta</taxon>
        <taxon>Tracheophyta</taxon>
        <taxon>Spermatophyta</taxon>
        <taxon>Magnoliopsida</taxon>
        <taxon>eudicotyledons</taxon>
        <taxon>Gunneridae</taxon>
        <taxon>Pentapetalae</taxon>
        <taxon>rosids</taxon>
        <taxon>fabids</taxon>
        <taxon>Fabales</taxon>
        <taxon>Fabaceae</taxon>
        <taxon>Papilionoideae</taxon>
        <taxon>50 kb inversion clade</taxon>
        <taxon>NPAAA clade</taxon>
        <taxon>indigoferoid/millettioid clade</taxon>
        <taxon>Phaseoleae</taxon>
        <taxon>Mucuna</taxon>
    </lineage>
</organism>
<reference evidence="2" key="1">
    <citation type="submission" date="2018-05" db="EMBL/GenBank/DDBJ databases">
        <title>Draft genome of Mucuna pruriens seed.</title>
        <authorList>
            <person name="Nnadi N.E."/>
            <person name="Vos R."/>
            <person name="Hasami M.H."/>
            <person name="Devisetty U.K."/>
            <person name="Aguiy J.C."/>
        </authorList>
    </citation>
    <scope>NUCLEOTIDE SEQUENCE [LARGE SCALE GENOMIC DNA]</scope>
    <source>
        <strain evidence="2">JCA_2017</strain>
    </source>
</reference>
<accession>A0A371G9M2</accession>